<gene>
    <name evidence="1" type="ORF">ACAM_0490</name>
</gene>
<proteinExistence type="predicted"/>
<accession>U3TF45</accession>
<keyword evidence="2" id="KW-1185">Reference proteome</keyword>
<dbReference type="eggNOG" id="arCOG14990">
    <property type="taxonomic scope" value="Archaea"/>
</dbReference>
<name>U3TF45_9CREN</name>
<reference evidence="1 2" key="1">
    <citation type="journal article" date="2013" name="Appl. Environ. Microbiol.">
        <title>Variation of the Virus-Related Elements within Syntenic Genomes of the Hyperthermophilic Archaeon Aeropyrum.</title>
        <authorList>
            <person name="Daifuku T."/>
            <person name="Yoshida T."/>
            <person name="Kitamura T."/>
            <person name="Kawaichi S."/>
            <person name="Inoue T."/>
            <person name="Nomura K."/>
            <person name="Yoshida Y."/>
            <person name="Kuno S."/>
            <person name="Sako Y."/>
        </authorList>
    </citation>
    <scope>NUCLEOTIDE SEQUENCE [LARGE SCALE GENOMIC DNA]</scope>
    <source>
        <strain evidence="1 2">SY1</strain>
    </source>
</reference>
<dbReference type="EMBL" id="AP012489">
    <property type="protein sequence ID" value="BAN89959.1"/>
    <property type="molecule type" value="Genomic_DNA"/>
</dbReference>
<dbReference type="KEGG" id="acj:ACAM_0490"/>
<dbReference type="STRING" id="1198449.ACAM_0490"/>
<evidence type="ECO:0000313" key="2">
    <source>
        <dbReference type="Proteomes" id="UP000016887"/>
    </source>
</evidence>
<evidence type="ECO:0000313" key="1">
    <source>
        <dbReference type="EMBL" id="BAN89959.1"/>
    </source>
</evidence>
<protein>
    <submittedName>
        <fullName evidence="1">Uncharacterized protein</fullName>
    </submittedName>
</protein>
<organism evidence="1 2">
    <name type="scientific">Aeropyrum camini SY1 = JCM 12091</name>
    <dbReference type="NCBI Taxonomy" id="1198449"/>
    <lineage>
        <taxon>Archaea</taxon>
        <taxon>Thermoproteota</taxon>
        <taxon>Thermoprotei</taxon>
        <taxon>Desulfurococcales</taxon>
        <taxon>Desulfurococcaceae</taxon>
        <taxon>Aeropyrum</taxon>
    </lineage>
</organism>
<sequence>MFSHRQGDIAKALSLNDEEAVRVKKYVEDPLKQRPPPKVSEALERIWSRDCASLSLRQRIYATFILGISIYGSIVQEYLIRSMSSMEAKGASGGGRSP</sequence>
<dbReference type="Proteomes" id="UP000016887">
    <property type="component" value="Chromosome"/>
</dbReference>
<dbReference type="AlphaFoldDB" id="U3TF45"/>